<evidence type="ECO:0000313" key="2">
    <source>
        <dbReference type="Proteomes" id="UP001219518"/>
    </source>
</evidence>
<dbReference type="AlphaFoldDB" id="A0AAE1I0Y6"/>
<comment type="caution">
    <text evidence="1">The sequence shown here is derived from an EMBL/GenBank/DDBJ whole genome shotgun (WGS) entry which is preliminary data.</text>
</comment>
<dbReference type="PANTHER" id="PTHR46579:SF1">
    <property type="entry name" value="F5_8 TYPE C DOMAIN-CONTAINING PROTEIN"/>
    <property type="match status" value="1"/>
</dbReference>
<reference evidence="1" key="1">
    <citation type="submission" date="2021-07" db="EMBL/GenBank/DDBJ databases">
        <authorList>
            <person name="Catto M.A."/>
            <person name="Jacobson A."/>
            <person name="Kennedy G."/>
            <person name="Labadie P."/>
            <person name="Hunt B.G."/>
            <person name="Srinivasan R."/>
        </authorList>
    </citation>
    <scope>NUCLEOTIDE SEQUENCE</scope>
    <source>
        <strain evidence="1">PL_HMW_Pooled</strain>
        <tissue evidence="1">Head</tissue>
    </source>
</reference>
<name>A0AAE1I0Y6_9NEOP</name>
<feature type="non-terminal residue" evidence="1">
    <location>
        <position position="165"/>
    </location>
</feature>
<reference evidence="1" key="2">
    <citation type="journal article" date="2023" name="BMC Genomics">
        <title>Pest status, molecular evolution, and epigenetic factors derived from the genome assembly of Frankliniella fusca, a thysanopteran phytovirus vector.</title>
        <authorList>
            <person name="Catto M.A."/>
            <person name="Labadie P.E."/>
            <person name="Jacobson A.L."/>
            <person name="Kennedy G.G."/>
            <person name="Srinivasan R."/>
            <person name="Hunt B.G."/>
        </authorList>
    </citation>
    <scope>NUCLEOTIDE SEQUENCE</scope>
    <source>
        <strain evidence="1">PL_HMW_Pooled</strain>
    </source>
</reference>
<sequence>MTGDVTVRQGGEAYQHIFKCTIQHLLVSALGRLTETSVRVSEVYLARRDLEEFVSGVHTLYGMNCVTFNQFGNLWTHSAFLYERYNGLLKNSVRSSNGTVNQIVMEFQTRAAVQFMESDLNNILSTEEKQYISNLNSSHSKPNITKDLGFVQVFWKGWNNAFLKT</sequence>
<accession>A0AAE1I0Y6</accession>
<dbReference type="EMBL" id="JAHWGI010001426">
    <property type="protein sequence ID" value="KAK3931517.1"/>
    <property type="molecule type" value="Genomic_DNA"/>
</dbReference>
<dbReference type="PANTHER" id="PTHR46579">
    <property type="entry name" value="F5/8 TYPE C DOMAIN-CONTAINING PROTEIN-RELATED"/>
    <property type="match status" value="1"/>
</dbReference>
<evidence type="ECO:0000313" key="1">
    <source>
        <dbReference type="EMBL" id="KAK3931517.1"/>
    </source>
</evidence>
<organism evidence="1 2">
    <name type="scientific">Frankliniella fusca</name>
    <dbReference type="NCBI Taxonomy" id="407009"/>
    <lineage>
        <taxon>Eukaryota</taxon>
        <taxon>Metazoa</taxon>
        <taxon>Ecdysozoa</taxon>
        <taxon>Arthropoda</taxon>
        <taxon>Hexapoda</taxon>
        <taxon>Insecta</taxon>
        <taxon>Pterygota</taxon>
        <taxon>Neoptera</taxon>
        <taxon>Paraneoptera</taxon>
        <taxon>Thysanoptera</taxon>
        <taxon>Terebrantia</taxon>
        <taxon>Thripoidea</taxon>
        <taxon>Thripidae</taxon>
        <taxon>Frankliniella</taxon>
    </lineage>
</organism>
<protein>
    <submittedName>
        <fullName evidence="1">Homologous-pairing protein 2</fullName>
    </submittedName>
</protein>
<keyword evidence="2" id="KW-1185">Reference proteome</keyword>
<dbReference type="Proteomes" id="UP001219518">
    <property type="component" value="Unassembled WGS sequence"/>
</dbReference>
<proteinExistence type="predicted"/>
<gene>
    <name evidence="1" type="ORF">KUF71_006535</name>
</gene>